<proteinExistence type="predicted"/>
<dbReference type="PANTHER" id="PTHR42852:SF1">
    <property type="entry name" value="THIOREDOXIN-LIKE PROTEIN YNEN"/>
    <property type="match status" value="1"/>
</dbReference>
<dbReference type="CDD" id="cd02966">
    <property type="entry name" value="TlpA_like_family"/>
    <property type="match status" value="1"/>
</dbReference>
<keyword evidence="2" id="KW-0472">Membrane</keyword>
<dbReference type="GO" id="GO:0016491">
    <property type="term" value="F:oxidoreductase activity"/>
    <property type="evidence" value="ECO:0007669"/>
    <property type="project" value="InterPro"/>
</dbReference>
<feature type="domain" description="Thioredoxin" evidence="3">
    <location>
        <begin position="64"/>
        <end position="203"/>
    </location>
</feature>
<reference evidence="4 5" key="1">
    <citation type="submission" date="2018-04" db="EMBL/GenBank/DDBJ databases">
        <title>Camelliibacillus theae gen. nov., sp. nov., isolated from Pu'er tea.</title>
        <authorList>
            <person name="Niu L."/>
        </authorList>
    </citation>
    <scope>NUCLEOTIDE SEQUENCE [LARGE SCALE GENOMIC DNA]</scope>
    <source>
        <strain evidence="4 5">T8</strain>
    </source>
</reference>
<dbReference type="SUPFAM" id="SSF52833">
    <property type="entry name" value="Thioredoxin-like"/>
    <property type="match status" value="1"/>
</dbReference>
<sequence>MTLKEGGFAVKLKSWMAIGILVVLGGFFMYGQFFEKADTIPDNEAQLDENQAPTTENFYEESGLKIGEMAPDFTLNDMQGNPVSLSDFRGKKVILNFWGSFCGPCREEMPAMQKFYETYKEKDVEVVAVNLTYFERKREEVDQFVEEFGLTFPIPLDEKGKQKEVYKIIPIPTSYFLDEKGIVQQVHFGPMTYEFMEETIKNM</sequence>
<dbReference type="PROSITE" id="PS00194">
    <property type="entry name" value="THIOREDOXIN_1"/>
    <property type="match status" value="1"/>
</dbReference>
<dbReference type="InterPro" id="IPR013766">
    <property type="entry name" value="Thioredoxin_domain"/>
</dbReference>
<dbReference type="OrthoDB" id="25753at2"/>
<dbReference type="InterPro" id="IPR036249">
    <property type="entry name" value="Thioredoxin-like_sf"/>
</dbReference>
<evidence type="ECO:0000256" key="2">
    <source>
        <dbReference type="SAM" id="Phobius"/>
    </source>
</evidence>
<dbReference type="Pfam" id="PF00578">
    <property type="entry name" value="AhpC-TSA"/>
    <property type="match status" value="1"/>
</dbReference>
<dbReference type="PROSITE" id="PS51352">
    <property type="entry name" value="THIOREDOXIN_2"/>
    <property type="match status" value="1"/>
</dbReference>
<keyword evidence="2" id="KW-0812">Transmembrane</keyword>
<protein>
    <recommendedName>
        <fullName evidence="3">Thioredoxin domain-containing protein</fullName>
    </recommendedName>
</protein>
<evidence type="ECO:0000259" key="3">
    <source>
        <dbReference type="PROSITE" id="PS51352"/>
    </source>
</evidence>
<evidence type="ECO:0000313" key="5">
    <source>
        <dbReference type="Proteomes" id="UP000245998"/>
    </source>
</evidence>
<evidence type="ECO:0000256" key="1">
    <source>
        <dbReference type="ARBA" id="ARBA00023157"/>
    </source>
</evidence>
<keyword evidence="5" id="KW-1185">Reference proteome</keyword>
<keyword evidence="1" id="KW-1015">Disulfide bond</keyword>
<comment type="caution">
    <text evidence="4">The sequence shown here is derived from an EMBL/GenBank/DDBJ whole genome shotgun (WGS) entry which is preliminary data.</text>
</comment>
<dbReference type="InterPro" id="IPR017937">
    <property type="entry name" value="Thioredoxin_CS"/>
</dbReference>
<dbReference type="Gene3D" id="3.40.30.10">
    <property type="entry name" value="Glutaredoxin"/>
    <property type="match status" value="1"/>
</dbReference>
<dbReference type="Proteomes" id="UP000245998">
    <property type="component" value="Unassembled WGS sequence"/>
</dbReference>
<evidence type="ECO:0000313" key="4">
    <source>
        <dbReference type="EMBL" id="PWA09050.1"/>
    </source>
</evidence>
<name>A0A2U1JV11_9BACI</name>
<feature type="transmembrane region" description="Helical" evidence="2">
    <location>
        <begin position="12"/>
        <end position="33"/>
    </location>
</feature>
<accession>A0A2U1JV11</accession>
<dbReference type="AlphaFoldDB" id="A0A2U1JV11"/>
<gene>
    <name evidence="4" type="ORF">DCC39_13875</name>
</gene>
<keyword evidence="2" id="KW-1133">Transmembrane helix</keyword>
<dbReference type="EMBL" id="QCZG01000032">
    <property type="protein sequence ID" value="PWA09050.1"/>
    <property type="molecule type" value="Genomic_DNA"/>
</dbReference>
<organism evidence="4 5">
    <name type="scientific">Pueribacillus theae</name>
    <dbReference type="NCBI Taxonomy" id="2171751"/>
    <lineage>
        <taxon>Bacteria</taxon>
        <taxon>Bacillati</taxon>
        <taxon>Bacillota</taxon>
        <taxon>Bacilli</taxon>
        <taxon>Bacillales</taxon>
        <taxon>Bacillaceae</taxon>
        <taxon>Pueribacillus</taxon>
    </lineage>
</organism>
<dbReference type="PANTHER" id="PTHR42852">
    <property type="entry name" value="THIOL:DISULFIDE INTERCHANGE PROTEIN DSBE"/>
    <property type="match status" value="1"/>
</dbReference>
<dbReference type="InterPro" id="IPR000866">
    <property type="entry name" value="AhpC/TSA"/>
</dbReference>
<dbReference type="GO" id="GO:0016209">
    <property type="term" value="F:antioxidant activity"/>
    <property type="evidence" value="ECO:0007669"/>
    <property type="project" value="InterPro"/>
</dbReference>
<dbReference type="InterPro" id="IPR050553">
    <property type="entry name" value="Thioredoxin_ResA/DsbE_sf"/>
</dbReference>